<accession>A0A2H4IBI3</accession>
<sequence>MIQPKYEWRMRFENREGNLNLPELPPDIEIYIKDNLTLQRIPVLVNRTTIVSVNGKTCGCLQWLDTANLLVWSSFEIYRFTLFVERVTRETASETALQSEQLCI</sequence>
<dbReference type="Proteomes" id="UP000240568">
    <property type="component" value="Segment"/>
</dbReference>
<gene>
    <name evidence="1" type="ORF">Y3_262</name>
</gene>
<proteinExistence type="predicted"/>
<evidence type="ECO:0000313" key="2">
    <source>
        <dbReference type="Proteomes" id="UP000240568"/>
    </source>
</evidence>
<keyword evidence="2" id="KW-1185">Reference proteome</keyword>
<evidence type="ECO:0000313" key="1">
    <source>
        <dbReference type="EMBL" id="ARW58902.1"/>
    </source>
</evidence>
<name>A0A2H4IBI3_9CAUD</name>
<dbReference type="EMBL" id="KY984068">
    <property type="protein sequence ID" value="ARW58902.1"/>
    <property type="molecule type" value="Genomic_DNA"/>
</dbReference>
<reference evidence="1 2" key="1">
    <citation type="submission" date="2017-04" db="EMBL/GenBank/DDBJ databases">
        <authorList>
            <person name="Afonso C.L."/>
            <person name="Miller P.J."/>
            <person name="Scott M.A."/>
            <person name="Spackman E."/>
            <person name="Goraichik I."/>
            <person name="Dimitrov K.M."/>
            <person name="Suarez D.L."/>
            <person name="Swayne D.E."/>
        </authorList>
    </citation>
    <scope>NUCLEOTIDE SEQUENCE [LARGE SCALE GENOMIC DNA]</scope>
</reference>
<organism evidence="1 2">
    <name type="scientific">Erwinia phage vB_EamM_Y3</name>
    <dbReference type="NCBI Taxonomy" id="1983553"/>
    <lineage>
        <taxon>Viruses</taxon>
        <taxon>Duplodnaviria</taxon>
        <taxon>Heunggongvirae</taxon>
        <taxon>Uroviricota</taxon>
        <taxon>Caudoviricetes</taxon>
        <taxon>Sasquatchvirus</taxon>
        <taxon>Sasquatchvirus Y3</taxon>
    </lineage>
</organism>
<protein>
    <submittedName>
        <fullName evidence="1">Uncharacterized protein</fullName>
    </submittedName>
</protein>